<keyword evidence="3" id="KW-0245">EGF-like domain</keyword>
<evidence type="ECO:0000256" key="1">
    <source>
        <dbReference type="ARBA" id="ARBA00004236"/>
    </source>
</evidence>
<dbReference type="Gene3D" id="3.30.70.960">
    <property type="entry name" value="SEA domain"/>
    <property type="match status" value="1"/>
</dbReference>
<dbReference type="InterPro" id="IPR036364">
    <property type="entry name" value="SEA_dom_sf"/>
</dbReference>
<dbReference type="SMART" id="SM00200">
    <property type="entry name" value="SEA"/>
    <property type="match status" value="1"/>
</dbReference>
<keyword evidence="5" id="KW-0677">Repeat</keyword>
<feature type="domain" description="SEA" evidence="11">
    <location>
        <begin position="114"/>
        <end position="238"/>
    </location>
</feature>
<evidence type="ECO:0000256" key="9">
    <source>
        <dbReference type="SAM" id="MobiDB-lite"/>
    </source>
</evidence>
<dbReference type="AlphaFoldDB" id="A0A8C2QW59"/>
<sequence length="410" mass="43342">MGQDNATSSASSTTDVNTTTVTSTPTSATSTATPTTTSPPATDTTAPPGTNTSTAANATAPPGRDTATAANATAPPGPDTATAANATAPPGPDTATATTESTTSNTATSTPNSAGKIFPGTIKVKMSYTPEFENKTSEAYQNLYTQVTTFFRDTFNDSDYGQTVIDKVSPSASARSEMRAGNQGVDVAVVNIFTESTKETETSISDTIRKATNSASSNFSGYDPQDRCDYYGCKKPNDQNDCDSGLLCECKEGLARPNPQMPMCVASCSDTCNAEHKRQCLVRNESAACVCLPGYKEDDQRTCQACAFGYSGVNCEDSFQLILTIVGTIAGVLILGMLTALIVSMRLKNKGRDVEEETLIEKDSHNLRLKETGFSNLGAEGSIFPKVRVNLPRDSQSQNPYTSPYTLPDY</sequence>
<keyword evidence="4" id="KW-0732">Signal</keyword>
<reference evidence="12" key="1">
    <citation type="submission" date="2019-03" db="EMBL/GenBank/DDBJ databases">
        <title>Genome sequencing and reference-guided assembly of Black Bengal Goat (Capra hircus).</title>
        <authorList>
            <person name="Siddiki A.Z."/>
            <person name="Baten A."/>
            <person name="Billah M."/>
            <person name="Alam M.A.U."/>
            <person name="Shawrob K.S.M."/>
            <person name="Saha S."/>
            <person name="Chowdhury M."/>
            <person name="Rahman A.H."/>
            <person name="Stear M."/>
            <person name="Miah G."/>
            <person name="Das G.B."/>
            <person name="Hossain M.M."/>
            <person name="Kumkum M."/>
            <person name="Islam M.S."/>
            <person name="Mollah A.M."/>
            <person name="Ahsan A."/>
            <person name="Tusar F."/>
            <person name="Khan M.K.I."/>
        </authorList>
    </citation>
    <scope>NUCLEOTIDE SEQUENCE [LARGE SCALE GENOMIC DNA]</scope>
</reference>
<dbReference type="GO" id="GO:0005886">
    <property type="term" value="C:plasma membrane"/>
    <property type="evidence" value="ECO:0007669"/>
    <property type="project" value="UniProtKB-SubCell"/>
</dbReference>
<name>A0A8C2QW59_CAPHI</name>
<reference evidence="12" key="2">
    <citation type="submission" date="2025-08" db="UniProtKB">
        <authorList>
            <consortium name="Ensembl"/>
        </authorList>
    </citation>
    <scope>IDENTIFICATION</scope>
</reference>
<dbReference type="InterPro" id="IPR000082">
    <property type="entry name" value="SEA_dom"/>
</dbReference>
<comment type="subcellular location">
    <subcellularLocation>
        <location evidence="1">Cell membrane</location>
    </subcellularLocation>
</comment>
<keyword evidence="10" id="KW-0812">Transmembrane</keyword>
<evidence type="ECO:0000256" key="3">
    <source>
        <dbReference type="ARBA" id="ARBA00022536"/>
    </source>
</evidence>
<organism evidence="12">
    <name type="scientific">Capra hircus</name>
    <name type="common">Goat</name>
    <dbReference type="NCBI Taxonomy" id="9925"/>
    <lineage>
        <taxon>Eukaryota</taxon>
        <taxon>Metazoa</taxon>
        <taxon>Chordata</taxon>
        <taxon>Craniata</taxon>
        <taxon>Vertebrata</taxon>
        <taxon>Euteleostomi</taxon>
        <taxon>Mammalia</taxon>
        <taxon>Eutheria</taxon>
        <taxon>Laurasiatheria</taxon>
        <taxon>Artiodactyla</taxon>
        <taxon>Ruminantia</taxon>
        <taxon>Pecora</taxon>
        <taxon>Bovidae</taxon>
        <taxon>Caprinae</taxon>
        <taxon>Capra</taxon>
    </lineage>
</organism>
<evidence type="ECO:0000256" key="6">
    <source>
        <dbReference type="ARBA" id="ARBA00023136"/>
    </source>
</evidence>
<evidence type="ECO:0000256" key="4">
    <source>
        <dbReference type="ARBA" id="ARBA00022729"/>
    </source>
</evidence>
<keyword evidence="8" id="KW-0325">Glycoprotein</keyword>
<keyword evidence="7" id="KW-1015">Disulfide bond</keyword>
<keyword evidence="6 10" id="KW-0472">Membrane</keyword>
<evidence type="ECO:0000256" key="2">
    <source>
        <dbReference type="ARBA" id="ARBA00022475"/>
    </source>
</evidence>
<keyword evidence="10" id="KW-1133">Transmembrane helix</keyword>
<dbReference type="Ensembl" id="ENSCHIT00010017531.1">
    <property type="protein sequence ID" value="ENSCHIP00010012376.1"/>
    <property type="gene ID" value="ENSCHIG00010009179.1"/>
</dbReference>
<evidence type="ECO:0000256" key="8">
    <source>
        <dbReference type="ARBA" id="ARBA00023180"/>
    </source>
</evidence>
<evidence type="ECO:0000313" key="12">
    <source>
        <dbReference type="Ensembl" id="ENSCHIP00010012376.1"/>
    </source>
</evidence>
<evidence type="ECO:0000256" key="7">
    <source>
        <dbReference type="ARBA" id="ARBA00023157"/>
    </source>
</evidence>
<feature type="region of interest" description="Disordered" evidence="9">
    <location>
        <begin position="1"/>
        <end position="115"/>
    </location>
</feature>
<dbReference type="PANTHER" id="PTHR24037:SF10">
    <property type="entry name" value="MUCIN-13"/>
    <property type="match status" value="1"/>
</dbReference>
<dbReference type="PROSITE" id="PS50024">
    <property type="entry name" value="SEA"/>
    <property type="match status" value="1"/>
</dbReference>
<evidence type="ECO:0000256" key="10">
    <source>
        <dbReference type="SAM" id="Phobius"/>
    </source>
</evidence>
<protein>
    <recommendedName>
        <fullName evidence="11">SEA domain-containing protein</fullName>
    </recommendedName>
</protein>
<evidence type="ECO:0000259" key="11">
    <source>
        <dbReference type="PROSITE" id="PS50024"/>
    </source>
</evidence>
<feature type="transmembrane region" description="Helical" evidence="10">
    <location>
        <begin position="321"/>
        <end position="343"/>
    </location>
</feature>
<evidence type="ECO:0000256" key="5">
    <source>
        <dbReference type="ARBA" id="ARBA00022737"/>
    </source>
</evidence>
<accession>A0A8C2QW59</accession>
<dbReference type="Pfam" id="PF01390">
    <property type="entry name" value="SEA"/>
    <property type="match status" value="1"/>
</dbReference>
<feature type="compositionally biased region" description="Low complexity" evidence="9">
    <location>
        <begin position="1"/>
        <end position="114"/>
    </location>
</feature>
<dbReference type="PANTHER" id="PTHR24037">
    <property type="entry name" value="HEART DEVELOPMENT PROTEIN WITH EGF-LIKE DOMAINS 1"/>
    <property type="match status" value="1"/>
</dbReference>
<keyword evidence="2" id="KW-1003">Cell membrane</keyword>
<proteinExistence type="predicted"/>